<proteinExistence type="predicted"/>
<dbReference type="OMA" id="LWQHFHF"/>
<dbReference type="GO" id="GO:0005783">
    <property type="term" value="C:endoplasmic reticulum"/>
    <property type="evidence" value="ECO:0007669"/>
    <property type="project" value="TreeGrafter"/>
</dbReference>
<evidence type="ECO:0000256" key="5">
    <source>
        <dbReference type="ARBA" id="ARBA00023098"/>
    </source>
</evidence>
<keyword evidence="2 7" id="KW-0812">Transmembrane</keyword>
<keyword evidence="4" id="KW-0560">Oxidoreductase</keyword>
<reference evidence="10" key="1">
    <citation type="submission" date="2022-11" db="UniProtKB">
        <authorList>
            <consortium name="WormBaseParasite"/>
        </authorList>
    </citation>
    <scope>IDENTIFICATION</scope>
</reference>
<evidence type="ECO:0000313" key="10">
    <source>
        <dbReference type="WBParaSite" id="nRc.2.0.1.t36483-RA"/>
    </source>
</evidence>
<accession>A0A915KCI2</accession>
<sequence length="421" mass="49427">MKLKTSNFINNFDFYGFRRMFYLVLPSETTAPTIEETFNYVDEATIWFFIFIIFEFIYDRLKTHGNDRRLCVISDTVTSLTAGLLNITIKATVRYFDLKLWFWLYHNYRLVDLPYDSTFTWLAALIGVDFLYYWFHRTLHEINFLWALHQIHHNSEYFNFSTALRQGMIQQFTGTIFYSSLAFFIPPQLIFVHIALNLVYQFVIHTQIIPKLGVLEYILNTPSHHRVHHARNAYCIDKNYGGLLICWDKIFGTFEAERPDEILEYGVTSYRLNTFDAIYCQVYCLEVLWKKVAASRGLIKKLKALVYGPDWTHDDSEVTKPKIELKRDCQQFDTKAPLILQIYVTLQYAVGSYIYSILTIFGKEFNFIQCLPFMIYMLFTAFCFGQILDKKASIGSISNTICSSEHDGLSGIVVLDRRDEI</sequence>
<dbReference type="WBParaSite" id="nRc.2.0.1.t36483-RA">
    <property type="protein sequence ID" value="nRc.2.0.1.t36483-RA"/>
    <property type="gene ID" value="nRc.2.0.1.g36483"/>
</dbReference>
<evidence type="ECO:0000259" key="8">
    <source>
        <dbReference type="Pfam" id="PF04116"/>
    </source>
</evidence>
<evidence type="ECO:0000256" key="7">
    <source>
        <dbReference type="SAM" id="Phobius"/>
    </source>
</evidence>
<feature type="transmembrane region" description="Helical" evidence="7">
    <location>
        <begin position="370"/>
        <end position="388"/>
    </location>
</feature>
<organism evidence="9 10">
    <name type="scientific">Romanomermis culicivorax</name>
    <name type="common">Nematode worm</name>
    <dbReference type="NCBI Taxonomy" id="13658"/>
    <lineage>
        <taxon>Eukaryota</taxon>
        <taxon>Metazoa</taxon>
        <taxon>Ecdysozoa</taxon>
        <taxon>Nematoda</taxon>
        <taxon>Enoplea</taxon>
        <taxon>Dorylaimia</taxon>
        <taxon>Mermithida</taxon>
        <taxon>Mermithoidea</taxon>
        <taxon>Mermithidae</taxon>
        <taxon>Romanomermis</taxon>
    </lineage>
</organism>
<feature type="transmembrane region" description="Helical" evidence="7">
    <location>
        <begin position="70"/>
        <end position="93"/>
    </location>
</feature>
<evidence type="ECO:0000256" key="3">
    <source>
        <dbReference type="ARBA" id="ARBA00022989"/>
    </source>
</evidence>
<dbReference type="PANTHER" id="PTHR21624">
    <property type="entry name" value="STEROL DESATURASE-RELATED PROTEIN"/>
    <property type="match status" value="1"/>
</dbReference>
<dbReference type="AlphaFoldDB" id="A0A915KCI2"/>
<feature type="transmembrane region" description="Helical" evidence="7">
    <location>
        <begin position="40"/>
        <end position="58"/>
    </location>
</feature>
<dbReference type="GO" id="GO:0050479">
    <property type="term" value="F:glyceryl-ether monooxygenase activity"/>
    <property type="evidence" value="ECO:0007669"/>
    <property type="project" value="TreeGrafter"/>
</dbReference>
<dbReference type="InterPro" id="IPR006694">
    <property type="entry name" value="Fatty_acid_hydroxylase"/>
</dbReference>
<keyword evidence="3 7" id="KW-1133">Transmembrane helix</keyword>
<evidence type="ECO:0000256" key="4">
    <source>
        <dbReference type="ARBA" id="ARBA00023002"/>
    </source>
</evidence>
<dbReference type="PANTHER" id="PTHR21624:SF1">
    <property type="entry name" value="ALKYLGLYCEROL MONOOXYGENASE"/>
    <property type="match status" value="1"/>
</dbReference>
<feature type="transmembrane region" description="Helical" evidence="7">
    <location>
        <begin position="113"/>
        <end position="135"/>
    </location>
</feature>
<name>A0A915KCI2_ROMCU</name>
<dbReference type="GO" id="GO:0005506">
    <property type="term" value="F:iron ion binding"/>
    <property type="evidence" value="ECO:0007669"/>
    <property type="project" value="InterPro"/>
</dbReference>
<dbReference type="GO" id="GO:0006643">
    <property type="term" value="P:membrane lipid metabolic process"/>
    <property type="evidence" value="ECO:0007669"/>
    <property type="project" value="TreeGrafter"/>
</dbReference>
<keyword evidence="5" id="KW-0443">Lipid metabolism</keyword>
<evidence type="ECO:0000313" key="9">
    <source>
        <dbReference type="Proteomes" id="UP000887565"/>
    </source>
</evidence>
<feature type="transmembrane region" description="Helical" evidence="7">
    <location>
        <begin position="175"/>
        <end position="200"/>
    </location>
</feature>
<dbReference type="InterPro" id="IPR051689">
    <property type="entry name" value="Sterol_desaturase/TMEM195"/>
</dbReference>
<dbReference type="Pfam" id="PF04116">
    <property type="entry name" value="FA_hydroxylase"/>
    <property type="match status" value="1"/>
</dbReference>
<keyword evidence="6 7" id="KW-0472">Membrane</keyword>
<dbReference type="GO" id="GO:0008610">
    <property type="term" value="P:lipid biosynthetic process"/>
    <property type="evidence" value="ECO:0007669"/>
    <property type="project" value="InterPro"/>
</dbReference>
<dbReference type="Proteomes" id="UP000887565">
    <property type="component" value="Unplaced"/>
</dbReference>
<evidence type="ECO:0000256" key="6">
    <source>
        <dbReference type="ARBA" id="ARBA00023136"/>
    </source>
</evidence>
<dbReference type="GO" id="GO:0016020">
    <property type="term" value="C:membrane"/>
    <property type="evidence" value="ECO:0007669"/>
    <property type="project" value="GOC"/>
</dbReference>
<comment type="subcellular location">
    <subcellularLocation>
        <location evidence="1">Endomembrane system</location>
        <topology evidence="1">Multi-pass membrane protein</topology>
    </subcellularLocation>
</comment>
<protein>
    <submittedName>
        <fullName evidence="10">Fatty acid hydroxylase domain-containing protein</fullName>
    </submittedName>
</protein>
<evidence type="ECO:0000256" key="2">
    <source>
        <dbReference type="ARBA" id="ARBA00022692"/>
    </source>
</evidence>
<feature type="transmembrane region" description="Helical" evidence="7">
    <location>
        <begin position="338"/>
        <end position="358"/>
    </location>
</feature>
<keyword evidence="9" id="KW-1185">Reference proteome</keyword>
<feature type="domain" description="Fatty acid hydroxylase" evidence="8">
    <location>
        <begin position="121"/>
        <end position="253"/>
    </location>
</feature>
<evidence type="ECO:0000256" key="1">
    <source>
        <dbReference type="ARBA" id="ARBA00004127"/>
    </source>
</evidence>